<protein>
    <submittedName>
        <fullName evidence="1">Uncharacterized protein</fullName>
    </submittedName>
</protein>
<keyword evidence="2" id="KW-1185">Reference proteome</keyword>
<evidence type="ECO:0000313" key="2">
    <source>
        <dbReference type="Proteomes" id="UP000605427"/>
    </source>
</evidence>
<dbReference type="Proteomes" id="UP000605427">
    <property type="component" value="Unassembled WGS sequence"/>
</dbReference>
<accession>A0ABQ1ZQ22</accession>
<comment type="caution">
    <text evidence="1">The sequence shown here is derived from an EMBL/GenBank/DDBJ whole genome shotgun (WGS) entry which is preliminary data.</text>
</comment>
<dbReference type="RefSeq" id="WP_371873177.1">
    <property type="nucleotide sequence ID" value="NZ_BMDD01000001.1"/>
</dbReference>
<evidence type="ECO:0000313" key="1">
    <source>
        <dbReference type="EMBL" id="GGH71611.1"/>
    </source>
</evidence>
<proteinExistence type="predicted"/>
<organism evidence="1 2">
    <name type="scientific">Saccharibacillus endophyticus</name>
    <dbReference type="NCBI Taxonomy" id="2060666"/>
    <lineage>
        <taxon>Bacteria</taxon>
        <taxon>Bacillati</taxon>
        <taxon>Bacillota</taxon>
        <taxon>Bacilli</taxon>
        <taxon>Bacillales</taxon>
        <taxon>Paenibacillaceae</taxon>
        <taxon>Saccharibacillus</taxon>
    </lineage>
</organism>
<name>A0ABQ1ZQ22_9BACL</name>
<reference evidence="2" key="1">
    <citation type="journal article" date="2019" name="Int. J. Syst. Evol. Microbiol.">
        <title>The Global Catalogue of Microorganisms (GCM) 10K type strain sequencing project: providing services to taxonomists for standard genome sequencing and annotation.</title>
        <authorList>
            <consortium name="The Broad Institute Genomics Platform"/>
            <consortium name="The Broad Institute Genome Sequencing Center for Infectious Disease"/>
            <person name="Wu L."/>
            <person name="Ma J."/>
        </authorList>
    </citation>
    <scope>NUCLEOTIDE SEQUENCE [LARGE SCALE GENOMIC DNA]</scope>
    <source>
        <strain evidence="2">CCM 8702</strain>
    </source>
</reference>
<sequence length="54" mass="6232">MILKMKDGTVQRGTNVLHENLIFRLNGIQRIGYRSRRAYRVGFFGLIARVLPAD</sequence>
<gene>
    <name evidence="1" type="ORF">GCM10007362_08890</name>
</gene>
<dbReference type="EMBL" id="BMDD01000001">
    <property type="protein sequence ID" value="GGH71611.1"/>
    <property type="molecule type" value="Genomic_DNA"/>
</dbReference>